<accession>A0A1T4LU13</accession>
<protein>
    <submittedName>
        <fullName evidence="1">Uncharacterized protein</fullName>
    </submittedName>
</protein>
<evidence type="ECO:0000313" key="1">
    <source>
        <dbReference type="EMBL" id="SJZ58229.1"/>
    </source>
</evidence>
<reference evidence="1 2" key="1">
    <citation type="submission" date="2017-02" db="EMBL/GenBank/DDBJ databases">
        <authorList>
            <person name="Peterson S.W."/>
        </authorList>
    </citation>
    <scope>NUCLEOTIDE SEQUENCE [LARGE SCALE GENOMIC DNA]</scope>
    <source>
        <strain evidence="1 2">ATCC BAA-909</strain>
    </source>
</reference>
<dbReference type="Proteomes" id="UP000190395">
    <property type="component" value="Unassembled WGS sequence"/>
</dbReference>
<dbReference type="OrthoDB" id="2043847at2"/>
<dbReference type="AlphaFoldDB" id="A0A1T4LU13"/>
<evidence type="ECO:0000313" key="2">
    <source>
        <dbReference type="Proteomes" id="UP000190395"/>
    </source>
</evidence>
<organism evidence="1 2">
    <name type="scientific">Treponema berlinense</name>
    <dbReference type="NCBI Taxonomy" id="225004"/>
    <lineage>
        <taxon>Bacteria</taxon>
        <taxon>Pseudomonadati</taxon>
        <taxon>Spirochaetota</taxon>
        <taxon>Spirochaetia</taxon>
        <taxon>Spirochaetales</taxon>
        <taxon>Treponemataceae</taxon>
        <taxon>Treponema</taxon>
    </lineage>
</organism>
<dbReference type="EMBL" id="FUXC01000002">
    <property type="protein sequence ID" value="SJZ58229.1"/>
    <property type="molecule type" value="Genomic_DNA"/>
</dbReference>
<proteinExistence type="predicted"/>
<gene>
    <name evidence="1" type="ORF">SAMN02745152_00688</name>
</gene>
<sequence length="243" mass="28965">MAENNGKLRDFDEKKWVNKEDLFTDDLVEIKKTKLPKTGEIRISYTNVKDPAWYEDYELVDWNGVKIDKKIFPLIKWLNDSGYKTTFCCSGHLLKLKILHTDDVNNERFGVKYLYERKDQLSHGYIMFDRRYPKIERLFKNYEKKRFGKKIAKTHSYVKNCDLALSRLFNLPWRELVSNHLSKIKAEPFFLIRKASAYKQNIGKYVKSGKKQTGIYFHYCNENPEVQDKVLANLEKMLRSVIR</sequence>
<dbReference type="STRING" id="225004.SAMN02745152_00688"/>
<dbReference type="GeneID" id="303366953"/>
<keyword evidence="2" id="KW-1185">Reference proteome</keyword>
<dbReference type="RefSeq" id="WP_078930424.1">
    <property type="nucleotide sequence ID" value="NZ_FUXC01000002.1"/>
</dbReference>
<name>A0A1T4LU13_9SPIR</name>